<evidence type="ECO:0000313" key="1">
    <source>
        <dbReference type="EMBL" id="MBU3874876.1"/>
    </source>
</evidence>
<protein>
    <submittedName>
        <fullName evidence="1">Uncharacterized protein</fullName>
    </submittedName>
</protein>
<gene>
    <name evidence="1" type="ORF">HGO97_003485</name>
</gene>
<reference evidence="1 2" key="1">
    <citation type="submission" date="2021-06" db="EMBL/GenBank/DDBJ databases">
        <title>Faecalicatena sp. nov. isolated from porcine feces.</title>
        <authorList>
            <person name="Oh B.S."/>
            <person name="Lee J.H."/>
        </authorList>
    </citation>
    <scope>NUCLEOTIDE SEQUENCE [LARGE SCALE GENOMIC DNA]</scope>
    <source>
        <strain evidence="1 2">AGMB00832</strain>
    </source>
</reference>
<organism evidence="1 2">
    <name type="scientific">Faecalicatena faecalis</name>
    <dbReference type="NCBI Taxonomy" id="2726362"/>
    <lineage>
        <taxon>Bacteria</taxon>
        <taxon>Bacillati</taxon>
        <taxon>Bacillota</taxon>
        <taxon>Clostridia</taxon>
        <taxon>Lachnospirales</taxon>
        <taxon>Lachnospiraceae</taxon>
        <taxon>Faecalicatena</taxon>
    </lineage>
</organism>
<evidence type="ECO:0000313" key="2">
    <source>
        <dbReference type="Proteomes" id="UP000723714"/>
    </source>
</evidence>
<keyword evidence="2" id="KW-1185">Reference proteome</keyword>
<accession>A0ABS6D047</accession>
<dbReference type="RefSeq" id="WP_216239473.1">
    <property type="nucleotide sequence ID" value="NZ_JABACJ020000002.1"/>
</dbReference>
<name>A0ABS6D047_9FIRM</name>
<proteinExistence type="predicted"/>
<dbReference type="Proteomes" id="UP000723714">
    <property type="component" value="Unassembled WGS sequence"/>
</dbReference>
<dbReference type="EMBL" id="JABACJ020000002">
    <property type="protein sequence ID" value="MBU3874876.1"/>
    <property type="molecule type" value="Genomic_DNA"/>
</dbReference>
<comment type="caution">
    <text evidence="1">The sequence shown here is derived from an EMBL/GenBank/DDBJ whole genome shotgun (WGS) entry which is preliminary data.</text>
</comment>
<sequence length="87" mass="10118">MKIKIRTKDFRFSMPVPVSMAGFVLKFLPERLFIEMRTNTPEPYAALVTRENLNMILWECMDIIKENKGLEIVHVEASDGTFVSIRL</sequence>